<organism evidence="1 2">
    <name type="scientific">Methanohalarchaeum thermophilum</name>
    <dbReference type="NCBI Taxonomy" id="1903181"/>
    <lineage>
        <taxon>Archaea</taxon>
        <taxon>Methanobacteriati</taxon>
        <taxon>Methanobacteriota</taxon>
        <taxon>Methanonatronarchaeia</taxon>
        <taxon>Methanonatronarchaeales</taxon>
        <taxon>Methanonatronarchaeaceae</taxon>
        <taxon>Candidatus Methanohalarchaeum</taxon>
    </lineage>
</organism>
<dbReference type="Proteomes" id="UP000185744">
    <property type="component" value="Unassembled WGS sequence"/>
</dbReference>
<evidence type="ECO:0000313" key="1">
    <source>
        <dbReference type="EMBL" id="OKY78489.1"/>
    </source>
</evidence>
<name>A0A1Q6DVU2_METT1</name>
<dbReference type="STRING" id="1903181.BTN85_0980"/>
<evidence type="ECO:0000313" key="2">
    <source>
        <dbReference type="Proteomes" id="UP000185744"/>
    </source>
</evidence>
<keyword evidence="2" id="KW-1185">Reference proteome</keyword>
<gene>
    <name evidence="1" type="ORF">BTN85_0980</name>
</gene>
<sequence length="78" mass="8497">MLVNEAYTSKCKALANTEVKKKPSYRGKRIERGLYKTNNGTYINADLNGALNMAKKSMSKTNLKLGIGSSGGVDTPRE</sequence>
<protein>
    <submittedName>
        <fullName evidence="1">IS605 OrfB-like transposable element containing RNAse H-like and Zn finger domain</fullName>
    </submittedName>
</protein>
<dbReference type="EMBL" id="MSDW01000001">
    <property type="protein sequence ID" value="OKY78489.1"/>
    <property type="molecule type" value="Genomic_DNA"/>
</dbReference>
<reference evidence="1" key="1">
    <citation type="submission" date="2016-12" db="EMBL/GenBank/DDBJ databases">
        <title>Discovery of methanogenic haloarchaea.</title>
        <authorList>
            <person name="Sorokin D.Y."/>
            <person name="Makarova K.S."/>
            <person name="Abbas B."/>
            <person name="Ferrer M."/>
            <person name="Golyshin P.N."/>
        </authorList>
    </citation>
    <scope>NUCLEOTIDE SEQUENCE [LARGE SCALE GENOMIC DNA]</scope>
    <source>
        <strain evidence="1">HMET1</strain>
    </source>
</reference>
<dbReference type="InParanoid" id="A0A1Q6DVU2"/>
<accession>A0A1Q6DVU2</accession>
<comment type="caution">
    <text evidence="1">The sequence shown here is derived from an EMBL/GenBank/DDBJ whole genome shotgun (WGS) entry which is preliminary data.</text>
</comment>
<dbReference type="AlphaFoldDB" id="A0A1Q6DVU2"/>
<proteinExistence type="predicted"/>